<dbReference type="Pfam" id="PF03055">
    <property type="entry name" value="RPE65"/>
    <property type="match status" value="1"/>
</dbReference>
<feature type="chain" id="PRO_5034068367" description="Carotenoid oxygenase" evidence="6">
    <location>
        <begin position="28"/>
        <end position="584"/>
    </location>
</feature>
<evidence type="ECO:0000256" key="2">
    <source>
        <dbReference type="ARBA" id="ARBA00022723"/>
    </source>
</evidence>
<gene>
    <name evidence="7" type="ORF">INT43_001195</name>
</gene>
<keyword evidence="4 5" id="KW-0408">Iron</keyword>
<dbReference type="PANTHER" id="PTHR10543:SF24">
    <property type="entry name" value="CAROTENOID ISOMEROOXYGENASE"/>
    <property type="match status" value="1"/>
</dbReference>
<comment type="caution">
    <text evidence="7">The sequence shown here is derived from an EMBL/GenBank/DDBJ whole genome shotgun (WGS) entry which is preliminary data.</text>
</comment>
<dbReference type="AlphaFoldDB" id="A0A8H7PK98"/>
<comment type="similarity">
    <text evidence="1">Belongs to the carotenoid oxygenase family.</text>
</comment>
<name>A0A8H7PK98_MORIS</name>
<dbReference type="PANTHER" id="PTHR10543">
    <property type="entry name" value="BETA-CAROTENE DIOXYGENASE"/>
    <property type="match status" value="1"/>
</dbReference>
<protein>
    <recommendedName>
        <fullName evidence="9">Carotenoid oxygenase</fullName>
    </recommendedName>
</protein>
<dbReference type="InterPro" id="IPR004294">
    <property type="entry name" value="Carotenoid_Oase"/>
</dbReference>
<dbReference type="GO" id="GO:0016121">
    <property type="term" value="P:carotene catabolic process"/>
    <property type="evidence" value="ECO:0007669"/>
    <property type="project" value="TreeGrafter"/>
</dbReference>
<keyword evidence="6" id="KW-0732">Signal</keyword>
<evidence type="ECO:0000256" key="4">
    <source>
        <dbReference type="ARBA" id="ARBA00023004"/>
    </source>
</evidence>
<reference evidence="7" key="1">
    <citation type="submission" date="2020-12" db="EMBL/GenBank/DDBJ databases">
        <title>Metabolic potential, ecology and presence of endohyphal bacteria is reflected in genomic diversity of Mucoromycotina.</title>
        <authorList>
            <person name="Muszewska A."/>
            <person name="Okrasinska A."/>
            <person name="Steczkiewicz K."/>
            <person name="Drgas O."/>
            <person name="Orlowska M."/>
            <person name="Perlinska-Lenart U."/>
            <person name="Aleksandrzak-Piekarczyk T."/>
            <person name="Szatraj K."/>
            <person name="Zielenkiewicz U."/>
            <person name="Pilsyk S."/>
            <person name="Malc E."/>
            <person name="Mieczkowski P."/>
            <person name="Kruszewska J.S."/>
            <person name="Biernat P."/>
            <person name="Pawlowska J."/>
        </authorList>
    </citation>
    <scope>NUCLEOTIDE SEQUENCE</scope>
    <source>
        <strain evidence="7">WA0000067209</strain>
    </source>
</reference>
<evidence type="ECO:0000313" key="8">
    <source>
        <dbReference type="Proteomes" id="UP000654370"/>
    </source>
</evidence>
<evidence type="ECO:0000256" key="6">
    <source>
        <dbReference type="SAM" id="SignalP"/>
    </source>
</evidence>
<evidence type="ECO:0000313" key="7">
    <source>
        <dbReference type="EMBL" id="KAG2175548.1"/>
    </source>
</evidence>
<evidence type="ECO:0000256" key="1">
    <source>
        <dbReference type="ARBA" id="ARBA00006787"/>
    </source>
</evidence>
<dbReference type="Proteomes" id="UP000654370">
    <property type="component" value="Unassembled WGS sequence"/>
</dbReference>
<feature type="binding site" evidence="5">
    <location>
        <position position="288"/>
    </location>
    <ligand>
        <name>Fe cation</name>
        <dbReference type="ChEBI" id="CHEBI:24875"/>
        <note>catalytic</note>
    </ligand>
</feature>
<dbReference type="GO" id="GO:0010436">
    <property type="term" value="F:carotenoid dioxygenase activity"/>
    <property type="evidence" value="ECO:0007669"/>
    <property type="project" value="TreeGrafter"/>
</dbReference>
<organism evidence="7 8">
    <name type="scientific">Mortierella isabellina</name>
    <name type="common">Filamentous fungus</name>
    <name type="synonym">Umbelopsis isabellina</name>
    <dbReference type="NCBI Taxonomy" id="91625"/>
    <lineage>
        <taxon>Eukaryota</taxon>
        <taxon>Fungi</taxon>
        <taxon>Fungi incertae sedis</taxon>
        <taxon>Mucoromycota</taxon>
        <taxon>Mucoromycotina</taxon>
        <taxon>Umbelopsidomycetes</taxon>
        <taxon>Umbelopsidales</taxon>
        <taxon>Umbelopsidaceae</taxon>
        <taxon>Umbelopsis</taxon>
    </lineage>
</organism>
<dbReference type="EMBL" id="JAEPQZ010000011">
    <property type="protein sequence ID" value="KAG2175548.1"/>
    <property type="molecule type" value="Genomic_DNA"/>
</dbReference>
<feature type="binding site" evidence="5">
    <location>
        <position position="232"/>
    </location>
    <ligand>
        <name>Fe cation</name>
        <dbReference type="ChEBI" id="CHEBI:24875"/>
        <note>catalytic</note>
    </ligand>
</feature>
<keyword evidence="8" id="KW-1185">Reference proteome</keyword>
<evidence type="ECO:0000256" key="5">
    <source>
        <dbReference type="PIRSR" id="PIRSR604294-1"/>
    </source>
</evidence>
<sequence length="584" mass="65577">MDTLNVVLVGALLLSFPILLTMHKAAAKLQRPIIKDSPEILEPITASFDGQLPSWMNGTLFRIGPGKFNIKRNDGSYMHIRHAFDGMPYMHRLVFSAEKNKVDYNSRNLSKEIDRKLTEDPNYEPVFFGHHHDAATNLFVKLLRAYRRLRSMNIPIENRDPNDAMVGVTPTPNFPINEKHFSDVHKVGDKVLVSKTDANMLQLLDAESLEPKKLFSYTTLIPEVKGQMSAAHHQTCPSTNELFNIVLSLGQTTSIKVISLSPDGKGTQYGEVKKRLHDGSPINPPYIHSFPLTKNYVVIPEYPLYFGGKGLPFIMEGNIEAAFRWDDKAKTYFHIISREKKEHVATIEADPAFSFHMGNAWETENGIEFECCVFPDGDIVQQLYSFGSPLRKSQAKTYAMKEASLTSNKINGIRNPPIRQPSFGNLRRYTISFNDIAQGSGKVSARDIASNLEFPRFNAKYTSKPSRYIWGCALETATVEQNETYDIVKVDTDTGDIRRYHRPGYACSEPIFVPKPGSNDEDDGVIVALANEFGEEEEMVDRSHVVVLDGKTLEELGKAAIGDFTPVTFHGSFVDKDFANVSIN</sequence>
<feature type="signal peptide" evidence="6">
    <location>
        <begin position="1"/>
        <end position="27"/>
    </location>
</feature>
<comment type="cofactor">
    <cofactor evidence="5">
        <name>Fe(2+)</name>
        <dbReference type="ChEBI" id="CHEBI:29033"/>
    </cofactor>
    <text evidence="5">Binds 1 Fe(2+) ion per subunit.</text>
</comment>
<feature type="binding site" evidence="5">
    <location>
        <position position="356"/>
    </location>
    <ligand>
        <name>Fe cation</name>
        <dbReference type="ChEBI" id="CHEBI:24875"/>
        <note>catalytic</note>
    </ligand>
</feature>
<proteinExistence type="inferred from homology"/>
<keyword evidence="3" id="KW-0560">Oxidoreductase</keyword>
<feature type="binding site" evidence="5">
    <location>
        <position position="570"/>
    </location>
    <ligand>
        <name>Fe cation</name>
        <dbReference type="ChEBI" id="CHEBI:24875"/>
        <note>catalytic</note>
    </ligand>
</feature>
<keyword evidence="2 5" id="KW-0479">Metal-binding</keyword>
<dbReference type="OrthoDB" id="407010at2759"/>
<evidence type="ECO:0008006" key="9">
    <source>
        <dbReference type="Google" id="ProtNLM"/>
    </source>
</evidence>
<accession>A0A8H7PK98</accession>
<dbReference type="GO" id="GO:0046872">
    <property type="term" value="F:metal ion binding"/>
    <property type="evidence" value="ECO:0007669"/>
    <property type="project" value="UniProtKB-KW"/>
</dbReference>
<evidence type="ECO:0000256" key="3">
    <source>
        <dbReference type="ARBA" id="ARBA00023002"/>
    </source>
</evidence>